<dbReference type="Gene3D" id="3.30.300.30">
    <property type="match status" value="1"/>
</dbReference>
<keyword evidence="3" id="KW-0276">Fatty acid metabolism</keyword>
<dbReference type="InterPro" id="IPR025110">
    <property type="entry name" value="AMP-bd_C"/>
</dbReference>
<evidence type="ECO:0000256" key="4">
    <source>
        <dbReference type="ARBA" id="ARBA00023098"/>
    </source>
</evidence>
<gene>
    <name evidence="8" type="ORF">VD17_19380</name>
</gene>
<sequence length="552" mass="60354">MLLHGGMMTQPLLISSIITHAARNSGSHEVVSQLSDGSLHRYTYADCEQRTKQLAGALLGLGITQGDRVATLAWNGYRHLEIYYGVSGLGAVCHTINPRLHVQQIVYIINHAQDVAVCYDIGFAALIAQITEQCPSVRHWIALTDIDHAESSLSYEALLRQACALEHWPEFDENTASSLCYTSGTTGQPKGVLYSHRSTLLQAYAASHPDAMGISAHDVVLPLVPMFHVNAWGLPYTALMAGSKLVLPGSRLDGASLQALCDGEGVTFSAGVPSVWQGYIETLQATGQRPRTLRRAYIGGSACPPAMFSALHELGVDVTHSWGMTEVSPLGTACRLLPKHEGEDDQTKIQVLAKQGRELFGIEMRTVDEGGVAQPRNGQHPGNLMVRGNWVVRDYYQSDSKALSEGWFDTGDMATIDEDGYLLITDRCKDVIKSGGEWISSIDLENIAMAHPKIHMAACISCDHQRWGERPLLIAVAKPGAQVDAAELLAFFEHKVAKWCIPDDVLFIEDMPLTATGKLFKLALRERYRDHYSRQSSTGGETQNPPLIQAKA</sequence>
<dbReference type="PANTHER" id="PTHR43859">
    <property type="entry name" value="ACYL-ACTIVATING ENZYME"/>
    <property type="match status" value="1"/>
</dbReference>
<dbReference type="PATRIC" id="fig|294.133.peg.3615"/>
<dbReference type="InterPro" id="IPR045851">
    <property type="entry name" value="AMP-bd_C_sf"/>
</dbReference>
<evidence type="ECO:0000259" key="7">
    <source>
        <dbReference type="Pfam" id="PF13193"/>
    </source>
</evidence>
<dbReference type="InterPro" id="IPR020845">
    <property type="entry name" value="AMP-binding_CS"/>
</dbReference>
<protein>
    <submittedName>
        <fullName evidence="8">Long-chain fatty acid--CoA ligase</fullName>
    </submittedName>
</protein>
<dbReference type="GO" id="GO:0006631">
    <property type="term" value="P:fatty acid metabolic process"/>
    <property type="evidence" value="ECO:0007669"/>
    <property type="project" value="UniProtKB-KW"/>
</dbReference>
<dbReference type="SUPFAM" id="SSF56801">
    <property type="entry name" value="Acetyl-CoA synthetase-like"/>
    <property type="match status" value="1"/>
</dbReference>
<keyword evidence="2 8" id="KW-0436">Ligase</keyword>
<evidence type="ECO:0000256" key="1">
    <source>
        <dbReference type="ARBA" id="ARBA00006432"/>
    </source>
</evidence>
<evidence type="ECO:0000313" key="8">
    <source>
        <dbReference type="EMBL" id="KJZ64089.1"/>
    </source>
</evidence>
<dbReference type="Pfam" id="PF00501">
    <property type="entry name" value="AMP-binding"/>
    <property type="match status" value="1"/>
</dbReference>
<comment type="caution">
    <text evidence="8">The sequence shown here is derived from an EMBL/GenBank/DDBJ whole genome shotgun (WGS) entry which is preliminary data.</text>
</comment>
<feature type="domain" description="AMP-dependent synthetase/ligase" evidence="6">
    <location>
        <begin position="20"/>
        <end position="396"/>
    </location>
</feature>
<dbReference type="EMBL" id="LACH01000044">
    <property type="protein sequence ID" value="KJZ64089.1"/>
    <property type="molecule type" value="Genomic_DNA"/>
</dbReference>
<dbReference type="CDD" id="cd12119">
    <property type="entry name" value="ttLC_FACS_AlkK_like"/>
    <property type="match status" value="1"/>
</dbReference>
<dbReference type="Proteomes" id="UP000033400">
    <property type="component" value="Unassembled WGS sequence"/>
</dbReference>
<dbReference type="Pfam" id="PF13193">
    <property type="entry name" value="AMP-binding_C"/>
    <property type="match status" value="1"/>
</dbReference>
<evidence type="ECO:0000259" key="6">
    <source>
        <dbReference type="Pfam" id="PF00501"/>
    </source>
</evidence>
<reference evidence="8 9" key="1">
    <citation type="submission" date="2015-03" db="EMBL/GenBank/DDBJ databases">
        <title>Comparative genomics of Pseudomonas insights into diversity of traits involved in vanlence and defense.</title>
        <authorList>
            <person name="Qin Y."/>
        </authorList>
    </citation>
    <scope>NUCLEOTIDE SEQUENCE [LARGE SCALE GENOMIC DNA]</scope>
    <source>
        <strain evidence="8 9">H24</strain>
    </source>
</reference>
<feature type="domain" description="AMP-binding enzyme C-terminal" evidence="7">
    <location>
        <begin position="444"/>
        <end position="518"/>
    </location>
</feature>
<dbReference type="AlphaFoldDB" id="A0A0F4V5S2"/>
<dbReference type="OrthoDB" id="9803968at2"/>
<dbReference type="GO" id="GO:0016874">
    <property type="term" value="F:ligase activity"/>
    <property type="evidence" value="ECO:0007669"/>
    <property type="project" value="UniProtKB-KW"/>
</dbReference>
<dbReference type="InterPro" id="IPR042099">
    <property type="entry name" value="ANL_N_sf"/>
</dbReference>
<dbReference type="Gene3D" id="3.40.50.12780">
    <property type="entry name" value="N-terminal domain of ligase-like"/>
    <property type="match status" value="1"/>
</dbReference>
<evidence type="ECO:0000256" key="3">
    <source>
        <dbReference type="ARBA" id="ARBA00022832"/>
    </source>
</evidence>
<evidence type="ECO:0000256" key="5">
    <source>
        <dbReference type="SAM" id="MobiDB-lite"/>
    </source>
</evidence>
<proteinExistence type="inferred from homology"/>
<evidence type="ECO:0000313" key="9">
    <source>
        <dbReference type="Proteomes" id="UP000033400"/>
    </source>
</evidence>
<name>A0A0F4V5S2_PSEFL</name>
<dbReference type="PROSITE" id="PS00455">
    <property type="entry name" value="AMP_BINDING"/>
    <property type="match status" value="1"/>
</dbReference>
<feature type="region of interest" description="Disordered" evidence="5">
    <location>
        <begin position="533"/>
        <end position="552"/>
    </location>
</feature>
<dbReference type="InterPro" id="IPR000873">
    <property type="entry name" value="AMP-dep_synth/lig_dom"/>
</dbReference>
<dbReference type="PANTHER" id="PTHR43859:SF4">
    <property type="entry name" value="BUTANOATE--COA LIGASE AAE1-RELATED"/>
    <property type="match status" value="1"/>
</dbReference>
<evidence type="ECO:0000256" key="2">
    <source>
        <dbReference type="ARBA" id="ARBA00022598"/>
    </source>
</evidence>
<dbReference type="NCBIfam" id="NF004837">
    <property type="entry name" value="PRK06187.1"/>
    <property type="match status" value="1"/>
</dbReference>
<feature type="compositionally biased region" description="Polar residues" evidence="5">
    <location>
        <begin position="534"/>
        <end position="546"/>
    </location>
</feature>
<organism evidence="8 9">
    <name type="scientific">Pseudomonas fluorescens</name>
    <dbReference type="NCBI Taxonomy" id="294"/>
    <lineage>
        <taxon>Bacteria</taxon>
        <taxon>Pseudomonadati</taxon>
        <taxon>Pseudomonadota</taxon>
        <taxon>Gammaproteobacteria</taxon>
        <taxon>Pseudomonadales</taxon>
        <taxon>Pseudomonadaceae</taxon>
        <taxon>Pseudomonas</taxon>
    </lineage>
</organism>
<keyword evidence="4" id="KW-0443">Lipid metabolism</keyword>
<comment type="similarity">
    <text evidence="1">Belongs to the ATP-dependent AMP-binding enzyme family.</text>
</comment>
<accession>A0A0F4V5S2</accession>